<evidence type="ECO:0000313" key="2">
    <source>
        <dbReference type="Proteomes" id="UP000613768"/>
    </source>
</evidence>
<organism evidence="1 2">
    <name type="scientific">Pseudomarimonas arenosa</name>
    <dbReference type="NCBI Taxonomy" id="2774145"/>
    <lineage>
        <taxon>Bacteria</taxon>
        <taxon>Pseudomonadati</taxon>
        <taxon>Pseudomonadota</taxon>
        <taxon>Gammaproteobacteria</taxon>
        <taxon>Lysobacterales</taxon>
        <taxon>Lysobacteraceae</taxon>
        <taxon>Pseudomarimonas</taxon>
    </lineage>
</organism>
<dbReference type="AlphaFoldDB" id="A0AAW3ZQ13"/>
<proteinExistence type="predicted"/>
<keyword evidence="2" id="KW-1185">Reference proteome</keyword>
<protein>
    <submittedName>
        <fullName evidence="1">MerR family transcriptional regulator</fullName>
    </submittedName>
</protein>
<dbReference type="Proteomes" id="UP000613768">
    <property type="component" value="Unassembled WGS sequence"/>
</dbReference>
<dbReference type="Pfam" id="PF13591">
    <property type="entry name" value="MerR_2"/>
    <property type="match status" value="1"/>
</dbReference>
<reference evidence="1 2" key="1">
    <citation type="submission" date="2020-09" db="EMBL/GenBank/DDBJ databases">
        <title>Pseudoxanthomonas sp. CAU 1598 isolated from sand of Yaerae Beach.</title>
        <authorList>
            <person name="Kim W."/>
        </authorList>
    </citation>
    <scope>NUCLEOTIDE SEQUENCE [LARGE SCALE GENOMIC DNA]</scope>
    <source>
        <strain evidence="1 2">CAU 1598</strain>
    </source>
</reference>
<name>A0AAW3ZQ13_9GAMM</name>
<sequence>MSEDAVTIMQVDFHVQGAWSLTELCALTQLDQQALLALVDEGVLEPEGDTLEVWRFSAEQVPAARTAARLLRDLGLNAAGAALALQLMDELEALRAELARLRSD</sequence>
<comment type="caution">
    <text evidence="1">The sequence shown here is derived from an EMBL/GenBank/DDBJ whole genome shotgun (WGS) entry which is preliminary data.</text>
</comment>
<dbReference type="EMBL" id="JACYTR010000029">
    <property type="protein sequence ID" value="MBD8526724.1"/>
    <property type="molecule type" value="Genomic_DNA"/>
</dbReference>
<dbReference type="Gene3D" id="1.10.1660.10">
    <property type="match status" value="1"/>
</dbReference>
<accession>A0AAW3ZQ13</accession>
<dbReference type="RefSeq" id="WP_192030144.1">
    <property type="nucleotide sequence ID" value="NZ_JACYTR010000029.1"/>
</dbReference>
<gene>
    <name evidence="1" type="ORF">IFO71_13355</name>
</gene>
<evidence type="ECO:0000313" key="1">
    <source>
        <dbReference type="EMBL" id="MBD8526724.1"/>
    </source>
</evidence>